<dbReference type="InterPro" id="IPR002081">
    <property type="entry name" value="Cryptochrome/DNA_photolyase_1"/>
</dbReference>
<dbReference type="Proteomes" id="UP000095552">
    <property type="component" value="Unassembled WGS sequence"/>
</dbReference>
<accession>A0A1E5SKT4</accession>
<dbReference type="AlphaFoldDB" id="A0A1E5SKT4"/>
<dbReference type="PANTHER" id="PTHR11455:SF9">
    <property type="entry name" value="CRYPTOCHROME CIRCADIAN CLOCK 5 ISOFORM X1"/>
    <property type="match status" value="1"/>
</dbReference>
<gene>
    <name evidence="5" type="ORF">BFP71_09220</name>
</gene>
<name>A0A1E5SKT4_9BACT</name>
<feature type="binding site" evidence="3">
    <location>
        <begin position="164"/>
        <end position="166"/>
    </location>
    <ligand>
        <name>FAD</name>
        <dbReference type="ChEBI" id="CHEBI:57692"/>
    </ligand>
</feature>
<evidence type="ECO:0000313" key="6">
    <source>
        <dbReference type="Proteomes" id="UP000095552"/>
    </source>
</evidence>
<dbReference type="GO" id="GO:0003904">
    <property type="term" value="F:deoxyribodipyrimidine photo-lyase activity"/>
    <property type="evidence" value="ECO:0007669"/>
    <property type="project" value="TreeGrafter"/>
</dbReference>
<evidence type="ECO:0000256" key="3">
    <source>
        <dbReference type="PIRSR" id="PIRSR602081-1"/>
    </source>
</evidence>
<comment type="caution">
    <text evidence="5">The sequence shown here is derived from an EMBL/GenBank/DDBJ whole genome shotgun (WGS) entry which is preliminary data.</text>
</comment>
<dbReference type="InterPro" id="IPR036134">
    <property type="entry name" value="Crypto/Photolyase_FAD-like_sf"/>
</dbReference>
<evidence type="ECO:0000256" key="2">
    <source>
        <dbReference type="ARBA" id="ARBA00022827"/>
    </source>
</evidence>
<dbReference type="SUPFAM" id="SSF48173">
    <property type="entry name" value="Cryptochrome/photolyase FAD-binding domain"/>
    <property type="match status" value="1"/>
</dbReference>
<evidence type="ECO:0000313" key="5">
    <source>
        <dbReference type="EMBL" id="OEJ99738.1"/>
    </source>
</evidence>
<feature type="binding site" evidence="3">
    <location>
        <position position="22"/>
    </location>
    <ligand>
        <name>FAD</name>
        <dbReference type="ChEBI" id="CHEBI:57692"/>
    </ligand>
</feature>
<sequence length="364" mass="42380">MSFETSFSNILDKIDAIDPKAYAQSRNFVDGAVSYLSPYISRGVISTRFVLESLLKKGYGMPEMEKFVQELAWRDYWQQIWIAKGEDINNDLKREQPDFSHTQIPAAILAGKTGIEVVDEHIAKLWKTGYIHNHMRMYIASIACNIGRSHWKVPAQWMYYHLLDGDWASNALSWQWVAGANANKKYYANQENINTFFYLNQKGSFLDVPYEAFPELETPEILKETQPLRLSTNLPPVSDLKVDASRPTLVYNYYNLDPNWHADLPANRVLLLEPSIFERYPVADHCLEFCQKLGENIPDLQVFVGEFHDLKLKIGQSQVHFKEHPLNGHYEGEEEPRDWMFGVKGYYPSFFAFWKKCKKEIKTW</sequence>
<evidence type="ECO:0000256" key="1">
    <source>
        <dbReference type="ARBA" id="ARBA00022630"/>
    </source>
</evidence>
<organism evidence="5 6">
    <name type="scientific">Roseivirga misakiensis</name>
    <dbReference type="NCBI Taxonomy" id="1563681"/>
    <lineage>
        <taxon>Bacteria</taxon>
        <taxon>Pseudomonadati</taxon>
        <taxon>Bacteroidota</taxon>
        <taxon>Cytophagia</taxon>
        <taxon>Cytophagales</taxon>
        <taxon>Roseivirgaceae</taxon>
        <taxon>Roseivirga</taxon>
    </lineage>
</organism>
<keyword evidence="1 3" id="KW-0285">Flavoprotein</keyword>
<dbReference type="RefSeq" id="WP_069835200.1">
    <property type="nucleotide sequence ID" value="NZ_MDGQ01000005.1"/>
</dbReference>
<comment type="cofactor">
    <cofactor evidence="3">
        <name>FAD</name>
        <dbReference type="ChEBI" id="CHEBI:57692"/>
    </cofactor>
    <text evidence="3">Binds 1 FAD per subunit.</text>
</comment>
<keyword evidence="6" id="KW-1185">Reference proteome</keyword>
<evidence type="ECO:0000259" key="4">
    <source>
        <dbReference type="Pfam" id="PF03441"/>
    </source>
</evidence>
<dbReference type="InterPro" id="IPR005101">
    <property type="entry name" value="Cryptochr/Photolyase_FAD-bd"/>
</dbReference>
<dbReference type="Pfam" id="PF03441">
    <property type="entry name" value="FAD_binding_7"/>
    <property type="match status" value="1"/>
</dbReference>
<dbReference type="GO" id="GO:0071949">
    <property type="term" value="F:FAD binding"/>
    <property type="evidence" value="ECO:0007669"/>
    <property type="project" value="TreeGrafter"/>
</dbReference>
<dbReference type="EMBL" id="MDGQ01000005">
    <property type="protein sequence ID" value="OEJ99738.1"/>
    <property type="molecule type" value="Genomic_DNA"/>
</dbReference>
<keyword evidence="2 3" id="KW-0274">FAD</keyword>
<feature type="binding site" evidence="3">
    <location>
        <position position="67"/>
    </location>
    <ligand>
        <name>FAD</name>
        <dbReference type="ChEBI" id="CHEBI:57692"/>
    </ligand>
</feature>
<protein>
    <submittedName>
        <fullName evidence="5">Deoxyribodipyrimidine photolyase</fullName>
    </submittedName>
</protein>
<proteinExistence type="predicted"/>
<dbReference type="STRING" id="1563681.BFP71_09220"/>
<dbReference type="OrthoDB" id="9772484at2"/>
<feature type="domain" description="Cryptochrome/DNA photolyase FAD-binding" evidence="4">
    <location>
        <begin position="67"/>
        <end position="189"/>
    </location>
</feature>
<reference evidence="5 6" key="1">
    <citation type="submission" date="2016-08" db="EMBL/GenBank/DDBJ databases">
        <title>Draft genome of Fabibacter sp. strain SK-8.</title>
        <authorList>
            <person name="Wong S.-K."/>
            <person name="Hamasaki K."/>
            <person name="Yoshizawa S."/>
        </authorList>
    </citation>
    <scope>NUCLEOTIDE SEQUENCE [LARGE SCALE GENOMIC DNA]</scope>
    <source>
        <strain evidence="5 6">SK-8</strain>
    </source>
</reference>
<dbReference type="GO" id="GO:0003677">
    <property type="term" value="F:DNA binding"/>
    <property type="evidence" value="ECO:0007669"/>
    <property type="project" value="TreeGrafter"/>
</dbReference>
<dbReference type="Gene3D" id="1.25.40.80">
    <property type="match status" value="1"/>
</dbReference>
<dbReference type="Gene3D" id="1.10.579.10">
    <property type="entry name" value="DNA Cyclobutane Dipyrimidine Photolyase, subunit A, domain 3"/>
    <property type="match status" value="1"/>
</dbReference>
<keyword evidence="5" id="KW-0456">Lyase</keyword>
<dbReference type="PANTHER" id="PTHR11455">
    <property type="entry name" value="CRYPTOCHROME"/>
    <property type="match status" value="1"/>
</dbReference>